<gene>
    <name evidence="9" type="ordered locus">Tery_0209</name>
</gene>
<dbReference type="SUPFAM" id="SSF50182">
    <property type="entry name" value="Sm-like ribonucleoproteins"/>
    <property type="match status" value="1"/>
</dbReference>
<dbReference type="CDD" id="cd04371">
    <property type="entry name" value="DEP"/>
    <property type="match status" value="1"/>
</dbReference>
<name>Q119X6_TRIEI</name>
<dbReference type="InterPro" id="IPR000591">
    <property type="entry name" value="DEP_dom"/>
</dbReference>
<dbReference type="InterPro" id="IPR052702">
    <property type="entry name" value="MscS-like_channel"/>
</dbReference>
<proteinExistence type="inferred from homology"/>
<evidence type="ECO:0000313" key="9">
    <source>
        <dbReference type="EMBL" id="ABG49698.1"/>
    </source>
</evidence>
<dbReference type="SUPFAM" id="SSF82861">
    <property type="entry name" value="Mechanosensitive channel protein MscS (YggB), transmembrane region"/>
    <property type="match status" value="1"/>
</dbReference>
<dbReference type="InterPro" id="IPR006686">
    <property type="entry name" value="MscS_channel_CS"/>
</dbReference>
<dbReference type="PROSITE" id="PS50186">
    <property type="entry name" value="DEP"/>
    <property type="match status" value="1"/>
</dbReference>
<dbReference type="InterPro" id="IPR036390">
    <property type="entry name" value="WH_DNA-bd_sf"/>
</dbReference>
<dbReference type="Pfam" id="PF21082">
    <property type="entry name" value="MS_channel_3rd"/>
    <property type="match status" value="1"/>
</dbReference>
<feature type="domain" description="DEP" evidence="8">
    <location>
        <begin position="608"/>
        <end position="681"/>
    </location>
</feature>
<accession>Q119X6</accession>
<feature type="transmembrane region" description="Helical" evidence="7">
    <location>
        <begin position="44"/>
        <end position="64"/>
    </location>
</feature>
<protein>
    <submittedName>
        <fullName evidence="9">MscS Mechanosensitive ion channel</fullName>
    </submittedName>
</protein>
<dbReference type="EMBL" id="CP000393">
    <property type="protein sequence ID" value="ABG49698.1"/>
    <property type="molecule type" value="Genomic_DNA"/>
</dbReference>
<evidence type="ECO:0000259" key="8">
    <source>
        <dbReference type="PROSITE" id="PS50186"/>
    </source>
</evidence>
<dbReference type="PROSITE" id="PS01246">
    <property type="entry name" value="UPF0003"/>
    <property type="match status" value="1"/>
</dbReference>
<dbReference type="SUPFAM" id="SSF82689">
    <property type="entry name" value="Mechanosensitive channel protein MscS (YggB), C-terminal domain"/>
    <property type="match status" value="1"/>
</dbReference>
<evidence type="ECO:0000256" key="5">
    <source>
        <dbReference type="ARBA" id="ARBA00022989"/>
    </source>
</evidence>
<dbReference type="InterPro" id="IPR023408">
    <property type="entry name" value="MscS_beta-dom_sf"/>
</dbReference>
<dbReference type="KEGG" id="ter:Tery_0209"/>
<dbReference type="InterPro" id="IPR049142">
    <property type="entry name" value="MS_channel_1st"/>
</dbReference>
<feature type="transmembrane region" description="Helical" evidence="7">
    <location>
        <begin position="183"/>
        <end position="205"/>
    </location>
</feature>
<dbReference type="RefSeq" id="WP_011610094.1">
    <property type="nucleotide sequence ID" value="NC_008312.1"/>
</dbReference>
<dbReference type="PANTHER" id="PTHR30347:SF1">
    <property type="entry name" value="MECHANOSENSITIVE CHANNEL MSCK"/>
    <property type="match status" value="1"/>
</dbReference>
<dbReference type="InterPro" id="IPR011014">
    <property type="entry name" value="MscS_channel_TM-2"/>
</dbReference>
<keyword evidence="3" id="KW-1003">Cell membrane</keyword>
<dbReference type="SUPFAM" id="SSF46785">
    <property type="entry name" value="Winged helix' DNA-binding domain"/>
    <property type="match status" value="1"/>
</dbReference>
<dbReference type="InterPro" id="IPR010920">
    <property type="entry name" value="LSM_dom_sf"/>
</dbReference>
<comment type="similarity">
    <text evidence="2">Belongs to the MscS (TC 1.A.23) family.</text>
</comment>
<dbReference type="Gene3D" id="1.10.10.10">
    <property type="entry name" value="Winged helix-like DNA-binding domain superfamily/Winged helix DNA-binding domain"/>
    <property type="match status" value="1"/>
</dbReference>
<dbReference type="GO" id="GO:0005886">
    <property type="term" value="C:plasma membrane"/>
    <property type="evidence" value="ECO:0007669"/>
    <property type="project" value="UniProtKB-SubCell"/>
</dbReference>
<comment type="subcellular location">
    <subcellularLocation>
        <location evidence="1">Cell membrane</location>
        <topology evidence="1">Multi-pass membrane protein</topology>
    </subcellularLocation>
</comment>
<evidence type="ECO:0000256" key="4">
    <source>
        <dbReference type="ARBA" id="ARBA00022692"/>
    </source>
</evidence>
<evidence type="ECO:0000256" key="6">
    <source>
        <dbReference type="ARBA" id="ARBA00023136"/>
    </source>
</evidence>
<reference evidence="9" key="1">
    <citation type="submission" date="2006-06" db="EMBL/GenBank/DDBJ databases">
        <title>Complete sequence of Trichodesmium erythraeum IMS101.</title>
        <authorList>
            <consortium name="US DOE Joint Genome Institute"/>
            <person name="Copeland A."/>
            <person name="Lucas S."/>
            <person name="Lapidus A."/>
            <person name="Barry K."/>
            <person name="Detter J.C."/>
            <person name="Glavina del Rio T."/>
            <person name="Hammon N."/>
            <person name="Israni S."/>
            <person name="Dalin E."/>
            <person name="Tice H."/>
            <person name="Pitluck S."/>
            <person name="Kiss H."/>
            <person name="Munk A.C."/>
            <person name="Brettin T."/>
            <person name="Bruce D."/>
            <person name="Han C."/>
            <person name="Tapia R."/>
            <person name="Gilna P."/>
            <person name="Schmutz J."/>
            <person name="Larimer F."/>
            <person name="Land M."/>
            <person name="Hauser L."/>
            <person name="Kyrpides N."/>
            <person name="Kim E."/>
            <person name="Richardson P."/>
        </authorList>
    </citation>
    <scope>NUCLEOTIDE SEQUENCE [LARGE SCALE GENOMIC DNA]</scope>
    <source>
        <strain evidence="9">IMS101</strain>
    </source>
</reference>
<dbReference type="SMART" id="SM00049">
    <property type="entry name" value="DEP"/>
    <property type="match status" value="1"/>
</dbReference>
<evidence type="ECO:0000256" key="2">
    <source>
        <dbReference type="ARBA" id="ARBA00008017"/>
    </source>
</evidence>
<dbReference type="AlphaFoldDB" id="Q119X6"/>
<keyword evidence="5 7" id="KW-1133">Transmembrane helix</keyword>
<dbReference type="InterPro" id="IPR049278">
    <property type="entry name" value="MS_channel_C"/>
</dbReference>
<dbReference type="HOGENOM" id="CLU_028878_0_0_3"/>
<dbReference type="Gene3D" id="2.30.30.60">
    <property type="match status" value="1"/>
</dbReference>
<feature type="transmembrane region" description="Helical" evidence="7">
    <location>
        <begin position="225"/>
        <end position="249"/>
    </location>
</feature>
<feature type="transmembrane region" description="Helical" evidence="7">
    <location>
        <begin position="326"/>
        <end position="344"/>
    </location>
</feature>
<dbReference type="GO" id="GO:0035556">
    <property type="term" value="P:intracellular signal transduction"/>
    <property type="evidence" value="ECO:0007669"/>
    <property type="project" value="InterPro"/>
</dbReference>
<dbReference type="Gene3D" id="1.10.287.1260">
    <property type="match status" value="1"/>
</dbReference>
<evidence type="ECO:0000256" key="1">
    <source>
        <dbReference type="ARBA" id="ARBA00004651"/>
    </source>
</evidence>
<keyword evidence="6 7" id="KW-0472">Membrane</keyword>
<feature type="transmembrane region" description="Helical" evidence="7">
    <location>
        <begin position="350"/>
        <end position="369"/>
    </location>
</feature>
<dbReference type="Pfam" id="PF21088">
    <property type="entry name" value="MS_channel_1st"/>
    <property type="match status" value="1"/>
</dbReference>
<dbReference type="Gene3D" id="3.30.70.100">
    <property type="match status" value="1"/>
</dbReference>
<dbReference type="eggNOG" id="COG3264">
    <property type="taxonomic scope" value="Bacteria"/>
</dbReference>
<keyword evidence="4 7" id="KW-0812">Transmembrane</keyword>
<dbReference type="Pfam" id="PF00924">
    <property type="entry name" value="MS_channel_2nd"/>
    <property type="match status" value="1"/>
</dbReference>
<evidence type="ECO:0000256" key="7">
    <source>
        <dbReference type="SAM" id="Phobius"/>
    </source>
</evidence>
<dbReference type="InterPro" id="IPR036388">
    <property type="entry name" value="WH-like_DNA-bd_sf"/>
</dbReference>
<dbReference type="PANTHER" id="PTHR30347">
    <property type="entry name" value="POTASSIUM CHANNEL RELATED"/>
    <property type="match status" value="1"/>
</dbReference>
<dbReference type="InterPro" id="IPR006685">
    <property type="entry name" value="MscS_channel_2nd"/>
</dbReference>
<dbReference type="Pfam" id="PF00610">
    <property type="entry name" value="DEP"/>
    <property type="match status" value="1"/>
</dbReference>
<dbReference type="InterPro" id="IPR011066">
    <property type="entry name" value="MscS_channel_C_sf"/>
</dbReference>
<sequence>MWHKYLWLKLKKIAKLELPNYLKATNNPLTFPSKRETKTHQKQIAKILIIACLIPLLFFIIPAWGQAIDNYLEKAPVELNGQKLFEVAGNKEKNLTAIERAAIISSKLENIFSSDESIEVNIDKQNNQVILLTNNNYLLTITAADVKGRMKTEEQAIIWKDKIEESFKAGKKNSHSPYLLKELSISIVLILAALSIEQFWGLLKFKISNFCEKKYPQIVSYLPKFLPLTIISIRVIVWIKITLYITYLLPFTREPSEKLLSILYNSFTSRIFDLGNKGLSIVDLVFLTGLTIGMWKGVGYFIDIFRTKIVSLTGAERSVQDTISFLAKYGLIFFGILIILQLWGVDISSLAIIASVLGVGIGFGLQNIANNFMSGIILVFERPIQVGDFIEVGNLVGIVKKIGLRSTYITTLDKVSLIVPNSRFLENEVLNWSHGNPISRIKIPIGVAYGSNVKLVKKAILEVAKSHPEVLLHPSPQIWFQEFGDSSLKFQLLIWTREPQKQYQLKSELNYRIEASLQRYKIEIPFPQRDLHLKSPKIEQMIEIWMRKNSPPQEQIYYPNSLKFKFENNASQLDIDEEDEAKALTKDSLNNQTNKNINIDTLVEEMRGHNGVSIKDRQHRWDVYSKCFVGSEAVQWLMRTQKLNLSQAISMGQLLIDRGLIHHVVDKHSFKNQYIFYRFYEDENY</sequence>
<dbReference type="GO" id="GO:0055085">
    <property type="term" value="P:transmembrane transport"/>
    <property type="evidence" value="ECO:0007669"/>
    <property type="project" value="InterPro"/>
</dbReference>
<feature type="transmembrane region" description="Helical" evidence="7">
    <location>
        <begin position="284"/>
        <end position="305"/>
    </location>
</feature>
<organism evidence="9">
    <name type="scientific">Trichodesmium erythraeum (strain IMS101)</name>
    <dbReference type="NCBI Taxonomy" id="203124"/>
    <lineage>
        <taxon>Bacteria</taxon>
        <taxon>Bacillati</taxon>
        <taxon>Cyanobacteriota</taxon>
        <taxon>Cyanophyceae</taxon>
        <taxon>Oscillatoriophycideae</taxon>
        <taxon>Oscillatoriales</taxon>
        <taxon>Microcoleaceae</taxon>
        <taxon>Trichodesmium</taxon>
    </lineage>
</organism>
<evidence type="ECO:0000256" key="3">
    <source>
        <dbReference type="ARBA" id="ARBA00022475"/>
    </source>
</evidence>